<feature type="transmembrane region" description="Helical" evidence="7">
    <location>
        <begin position="43"/>
        <end position="67"/>
    </location>
</feature>
<evidence type="ECO:0000256" key="1">
    <source>
        <dbReference type="ARBA" id="ARBA00004651"/>
    </source>
</evidence>
<evidence type="ECO:0000256" key="2">
    <source>
        <dbReference type="ARBA" id="ARBA00007430"/>
    </source>
</evidence>
<organism evidence="8 9">
    <name type="scientific">Daejeonella rubra</name>
    <dbReference type="NCBI Taxonomy" id="990371"/>
    <lineage>
        <taxon>Bacteria</taxon>
        <taxon>Pseudomonadati</taxon>
        <taxon>Bacteroidota</taxon>
        <taxon>Sphingobacteriia</taxon>
        <taxon>Sphingobacteriales</taxon>
        <taxon>Sphingobacteriaceae</taxon>
        <taxon>Daejeonella</taxon>
    </lineage>
</organism>
<dbReference type="CDD" id="cd13127">
    <property type="entry name" value="MATE_tuaB_like"/>
    <property type="match status" value="1"/>
</dbReference>
<dbReference type="PANTHER" id="PTHR30250">
    <property type="entry name" value="PST FAMILY PREDICTED COLANIC ACID TRANSPORTER"/>
    <property type="match status" value="1"/>
</dbReference>
<accession>A0A1G9QQE4</accession>
<feature type="transmembrane region" description="Helical" evidence="7">
    <location>
        <begin position="414"/>
        <end position="435"/>
    </location>
</feature>
<dbReference type="OrthoDB" id="9770347at2"/>
<feature type="transmembrane region" description="Helical" evidence="7">
    <location>
        <begin position="79"/>
        <end position="98"/>
    </location>
</feature>
<dbReference type="STRING" id="990371.SAMN05421813_106155"/>
<evidence type="ECO:0000256" key="5">
    <source>
        <dbReference type="ARBA" id="ARBA00022989"/>
    </source>
</evidence>
<keyword evidence="9" id="KW-1185">Reference proteome</keyword>
<keyword evidence="4 7" id="KW-0812">Transmembrane</keyword>
<evidence type="ECO:0000313" key="8">
    <source>
        <dbReference type="EMBL" id="SDM13224.1"/>
    </source>
</evidence>
<sequence>MSLRKKTLNGLIWTFSQQFGVQLISFFITIVLARILAPSEFGIIAMLSVFVAVGSLLVDGGLSSSLIRTGMANQKDYSTVFFFNLGGSLIIYAIIFFIAPLISNFYHQDILTPVLRVYSIVFIINAFYEIQNARLVKVMNFKTQALIQVPSVLASGLLGILLAINGYGVWSLVWMNISQSFLTTIFHWVFSKWRPSLIFDLESFKKHFHFGYKMTLSGLLEIIYKNIYVLIIGKNYSAAQLGFYSRADSISQLPTNNISIAINSVTYPMFASISDDNTRLKMVYKKLMQQVIFWNASVLVLLVVIAEPLIRFLITEKWLPAVPYFQILCLAGILYPLHAYNLNILKVKGRSDLILKLEFIKKVIAVIGILLVIPFGIYGLLYFQLIFSVGSCYINSYYSGELINYPVKEQLADISPAILLSVCTGLLCFFTDAFLIQLFHLSDFGRLVFISLFFYFIYLTISHFMQFNAIYDFKQLVLKR</sequence>
<feature type="transmembrane region" description="Helical" evidence="7">
    <location>
        <begin position="447"/>
        <end position="471"/>
    </location>
</feature>
<feature type="transmembrane region" description="Helical" evidence="7">
    <location>
        <begin position="149"/>
        <end position="167"/>
    </location>
</feature>
<evidence type="ECO:0000313" key="9">
    <source>
        <dbReference type="Proteomes" id="UP000199226"/>
    </source>
</evidence>
<feature type="transmembrane region" description="Helical" evidence="7">
    <location>
        <begin position="12"/>
        <end position="37"/>
    </location>
</feature>
<dbReference type="RefSeq" id="WP_090702330.1">
    <property type="nucleotide sequence ID" value="NZ_FNHH01000006.1"/>
</dbReference>
<reference evidence="9" key="1">
    <citation type="submission" date="2016-10" db="EMBL/GenBank/DDBJ databases">
        <authorList>
            <person name="Varghese N."/>
            <person name="Submissions S."/>
        </authorList>
    </citation>
    <scope>NUCLEOTIDE SEQUENCE [LARGE SCALE GENOMIC DNA]</scope>
    <source>
        <strain evidence="9">DSM 24536</strain>
    </source>
</reference>
<keyword evidence="3" id="KW-1003">Cell membrane</keyword>
<feature type="transmembrane region" description="Helical" evidence="7">
    <location>
        <begin position="363"/>
        <end position="387"/>
    </location>
</feature>
<dbReference type="Proteomes" id="UP000199226">
    <property type="component" value="Unassembled WGS sequence"/>
</dbReference>
<dbReference type="InterPro" id="IPR050833">
    <property type="entry name" value="Poly_Biosynth_Transport"/>
</dbReference>
<evidence type="ECO:0000256" key="4">
    <source>
        <dbReference type="ARBA" id="ARBA00022692"/>
    </source>
</evidence>
<comment type="similarity">
    <text evidence="2">Belongs to the polysaccharide synthase family.</text>
</comment>
<keyword evidence="6 7" id="KW-0472">Membrane</keyword>
<name>A0A1G9QQE4_9SPHI</name>
<gene>
    <name evidence="8" type="ORF">SAMN05421813_106155</name>
</gene>
<dbReference type="AlphaFoldDB" id="A0A1G9QQE4"/>
<feature type="transmembrane region" description="Helical" evidence="7">
    <location>
        <begin position="291"/>
        <end position="310"/>
    </location>
</feature>
<feature type="transmembrane region" description="Helical" evidence="7">
    <location>
        <begin position="110"/>
        <end position="128"/>
    </location>
</feature>
<comment type="subcellular location">
    <subcellularLocation>
        <location evidence="1">Cell membrane</location>
        <topology evidence="1">Multi-pass membrane protein</topology>
    </subcellularLocation>
</comment>
<dbReference type="GO" id="GO:0005886">
    <property type="term" value="C:plasma membrane"/>
    <property type="evidence" value="ECO:0007669"/>
    <property type="project" value="UniProtKB-SubCell"/>
</dbReference>
<dbReference type="Pfam" id="PF13440">
    <property type="entry name" value="Polysacc_synt_3"/>
    <property type="match status" value="1"/>
</dbReference>
<feature type="transmembrane region" description="Helical" evidence="7">
    <location>
        <begin position="322"/>
        <end position="342"/>
    </location>
</feature>
<keyword evidence="5 7" id="KW-1133">Transmembrane helix</keyword>
<evidence type="ECO:0000256" key="3">
    <source>
        <dbReference type="ARBA" id="ARBA00022475"/>
    </source>
</evidence>
<proteinExistence type="inferred from homology"/>
<evidence type="ECO:0000256" key="7">
    <source>
        <dbReference type="SAM" id="Phobius"/>
    </source>
</evidence>
<dbReference type="PANTHER" id="PTHR30250:SF10">
    <property type="entry name" value="LIPOPOLYSACCHARIDE BIOSYNTHESIS PROTEIN WZXC"/>
    <property type="match status" value="1"/>
</dbReference>
<evidence type="ECO:0000256" key="6">
    <source>
        <dbReference type="ARBA" id="ARBA00023136"/>
    </source>
</evidence>
<dbReference type="EMBL" id="FNHH01000006">
    <property type="protein sequence ID" value="SDM13224.1"/>
    <property type="molecule type" value="Genomic_DNA"/>
</dbReference>
<protein>
    <submittedName>
        <fullName evidence="8">Membrane protein involved in the export of O-antigen and teichoic acid</fullName>
    </submittedName>
</protein>